<dbReference type="Proteomes" id="UP000297693">
    <property type="component" value="Unassembled WGS sequence"/>
</dbReference>
<dbReference type="AlphaFoldDB" id="A0A4R9KB29"/>
<feature type="repeat" description="NHL" evidence="2">
    <location>
        <begin position="433"/>
        <end position="476"/>
    </location>
</feature>
<dbReference type="Pfam" id="PF05345">
    <property type="entry name" value="He_PIG"/>
    <property type="match status" value="1"/>
</dbReference>
<dbReference type="InterPro" id="IPR050952">
    <property type="entry name" value="TRIM-NHL_E3_ligases"/>
</dbReference>
<dbReference type="Gene3D" id="2.40.10.500">
    <property type="match status" value="2"/>
</dbReference>
<feature type="repeat" description="NHL" evidence="2">
    <location>
        <begin position="501"/>
        <end position="539"/>
    </location>
</feature>
<evidence type="ECO:0000313" key="4">
    <source>
        <dbReference type="EMBL" id="TGL62959.1"/>
    </source>
</evidence>
<dbReference type="InterPro" id="IPR001258">
    <property type="entry name" value="NHL_repeat"/>
</dbReference>
<dbReference type="EMBL" id="RQGD01000008">
    <property type="protein sequence ID" value="TGL62959.1"/>
    <property type="molecule type" value="Genomic_DNA"/>
</dbReference>
<organism evidence="4 5">
    <name type="scientific">Leptospira ognonensis</name>
    <dbReference type="NCBI Taxonomy" id="2484945"/>
    <lineage>
        <taxon>Bacteria</taxon>
        <taxon>Pseudomonadati</taxon>
        <taxon>Spirochaetota</taxon>
        <taxon>Spirochaetia</taxon>
        <taxon>Leptospirales</taxon>
        <taxon>Leptospiraceae</taxon>
        <taxon>Leptospira</taxon>
    </lineage>
</organism>
<dbReference type="InterPro" id="IPR013783">
    <property type="entry name" value="Ig-like_fold"/>
</dbReference>
<proteinExistence type="predicted"/>
<dbReference type="Gene3D" id="2.120.10.30">
    <property type="entry name" value="TolB, C-terminal domain"/>
    <property type="match status" value="1"/>
</dbReference>
<dbReference type="PANTHER" id="PTHR24104">
    <property type="entry name" value="E3 UBIQUITIN-PROTEIN LIGASE NHLRC1-RELATED"/>
    <property type="match status" value="1"/>
</dbReference>
<dbReference type="OrthoDB" id="317057at2"/>
<keyword evidence="5" id="KW-1185">Reference proteome</keyword>
<dbReference type="GO" id="GO:0008270">
    <property type="term" value="F:zinc ion binding"/>
    <property type="evidence" value="ECO:0007669"/>
    <property type="project" value="UniProtKB-KW"/>
</dbReference>
<comment type="caution">
    <text evidence="4">The sequence shown here is derived from an EMBL/GenBank/DDBJ whole genome shotgun (WGS) entry which is preliminary data.</text>
</comment>
<reference evidence="4" key="1">
    <citation type="journal article" date="2019" name="PLoS Negl. Trop. Dis.">
        <title>Revisiting the worldwide diversity of Leptospira species in the environment.</title>
        <authorList>
            <person name="Vincent A.T."/>
            <person name="Schiettekatte O."/>
            <person name="Bourhy P."/>
            <person name="Veyrier F.J."/>
            <person name="Picardeau M."/>
        </authorList>
    </citation>
    <scope>NUCLEOTIDE SEQUENCE [LARGE SCALE GENOMIC DNA]</scope>
    <source>
        <strain evidence="4">201702476</strain>
    </source>
</reference>
<dbReference type="Gene3D" id="2.60.40.10">
    <property type="entry name" value="Immunoglobulins"/>
    <property type="match status" value="1"/>
</dbReference>
<sequence length="539" mass="56189">MKTNVSFFSFMFWLVLGSFLNSCKDPDFQNACDLNSKINLYSNVINAVSGNGNAFCTIPLPLLSPNGQSSDPASTISLTYSKSSYVYYTDHSISNIPETKGTLTSCTINPSLPIGLSINPNTCAITGTATAQTNTTAYEVTAASSDAIVKATISLRIAGSSSILVYGQFGSFTCSIPNNNGSCSGGSVSANNFNVPTGITTDESGTLYTTDFSNSRLLSFPKDTIVATTVWGQSGSFTTNASGTAAGNLNGPSGVAIDKNGNVYLADSTNNRVLYFPKGNTLATRVYGQLNDFTCGAVNNNGGCTSGVVSADSLNGPSSVALDSAGKVYIADSGNHRVLVFPNDGSIVPIAVYGQFGSFTCGVQNQSGICSLGPPPSANNLNFPTSVALDRNDNLYILDTSNHRVLFHPSGSTTASKVYGQNGSFSCGLSNNDGSCSSGGASASNLNNPQGLALDMNGNLFVADFSNNRVLFFPEATTQTATRIYGHNKNFTCIVNDDNGSCVTGTKSASGLNGPQRVTIDLEGNVFIADSNNHRILKY</sequence>
<feature type="repeat" description="NHL" evidence="2">
    <location>
        <begin position="303"/>
        <end position="344"/>
    </location>
</feature>
<dbReference type="InterPro" id="IPR011042">
    <property type="entry name" value="6-blade_b-propeller_TolB-like"/>
</dbReference>
<keyword evidence="1" id="KW-0677">Repeat</keyword>
<feature type="repeat" description="NHL" evidence="2">
    <location>
        <begin position="182"/>
        <end position="223"/>
    </location>
</feature>
<feature type="repeat" description="NHL" evidence="2">
    <location>
        <begin position="243"/>
        <end position="279"/>
    </location>
</feature>
<dbReference type="GO" id="GO:0000209">
    <property type="term" value="P:protein polyubiquitination"/>
    <property type="evidence" value="ECO:0007669"/>
    <property type="project" value="TreeGrafter"/>
</dbReference>
<evidence type="ECO:0000259" key="3">
    <source>
        <dbReference type="Pfam" id="PF25021"/>
    </source>
</evidence>
<dbReference type="Pfam" id="PF01436">
    <property type="entry name" value="NHL"/>
    <property type="match status" value="1"/>
</dbReference>
<evidence type="ECO:0000256" key="1">
    <source>
        <dbReference type="ARBA" id="ARBA00022737"/>
    </source>
</evidence>
<dbReference type="PANTHER" id="PTHR24104:SF25">
    <property type="entry name" value="PROTEIN LIN-41"/>
    <property type="match status" value="1"/>
</dbReference>
<dbReference type="RefSeq" id="WP_135621682.1">
    <property type="nucleotide sequence ID" value="NZ_RQGD01000008.1"/>
</dbReference>
<dbReference type="CDD" id="cd05819">
    <property type="entry name" value="NHL"/>
    <property type="match status" value="1"/>
</dbReference>
<dbReference type="PROSITE" id="PS51125">
    <property type="entry name" value="NHL"/>
    <property type="match status" value="5"/>
</dbReference>
<evidence type="ECO:0000256" key="2">
    <source>
        <dbReference type="PROSITE-ProRule" id="PRU00504"/>
    </source>
</evidence>
<dbReference type="InterPro" id="IPR056822">
    <property type="entry name" value="TEN_NHL"/>
</dbReference>
<accession>A0A4R9KB29</accession>
<dbReference type="Pfam" id="PF25021">
    <property type="entry name" value="TEN_NHL"/>
    <property type="match status" value="1"/>
</dbReference>
<evidence type="ECO:0000313" key="5">
    <source>
        <dbReference type="Proteomes" id="UP000297693"/>
    </source>
</evidence>
<gene>
    <name evidence="4" type="ORF">EHQ58_02070</name>
</gene>
<feature type="domain" description="Teneurin NHL" evidence="3">
    <location>
        <begin position="306"/>
        <end position="536"/>
    </location>
</feature>
<dbReference type="GO" id="GO:0043161">
    <property type="term" value="P:proteasome-mediated ubiquitin-dependent protein catabolic process"/>
    <property type="evidence" value="ECO:0007669"/>
    <property type="project" value="TreeGrafter"/>
</dbReference>
<name>A0A4R9KB29_9LEPT</name>
<dbReference type="SUPFAM" id="SSF63825">
    <property type="entry name" value="YWTD domain"/>
    <property type="match status" value="1"/>
</dbReference>
<protein>
    <recommendedName>
        <fullName evidence="3">Teneurin NHL domain-containing protein</fullName>
    </recommendedName>
</protein>
<dbReference type="GO" id="GO:0061630">
    <property type="term" value="F:ubiquitin protein ligase activity"/>
    <property type="evidence" value="ECO:0007669"/>
    <property type="project" value="TreeGrafter"/>
</dbReference>